<keyword evidence="2" id="KW-1185">Reference proteome</keyword>
<protein>
    <submittedName>
        <fullName evidence="1">Putative signal peptide protein</fullName>
    </submittedName>
</protein>
<comment type="caution">
    <text evidence="1">The sequence shown here is derived from an EMBL/GenBank/DDBJ whole genome shotgun (WGS) entry which is preliminary data.</text>
</comment>
<gene>
    <name evidence="1" type="ORF">VP01_3367g2</name>
</gene>
<name>A0A0L6UYS2_9BASI</name>
<dbReference type="VEuPathDB" id="FungiDB:VP01_3367g2"/>
<accession>A0A0L6UYS2</accession>
<sequence>MCIKLSIAKTLILTGLLEYKHMSTQHQPTKYGTQLTHAYILHIYLICCGYQIYKQHKNGCSQMRRKCGVSQNFNSQTDHVTVGNGSDKTWPIVQVGIVLACNFSSWTMVQAEERHPEEWWVGLEQARNESGLTILPPIQHTFRVLKILDDFSTFKLPPTWGNDGQKVIHSVCKLINTNYHFHFLTILSTPDPSVRLASLQVKTHLGCHFVTTPDQIRWWRDQSLSSGPGRETLSIPWNYVKWEKFMFLDAGVIASGVRSQRDFRKRIKLLWVFVLYKNRVKGADFNRAHGQSTDIGGTLLLLIHNFVFGVRWPVFMSVVITPFENCGAPSTCERSRCPESDLWSSRGVAFPLFILLPDPMGARQPKLKEPREVRKTSYPSHPDHRYLLMIFHYLNLIRCATGNLSGGKQPSMSVRSYHKHPWRSLTIETKLCAVCRLSQELSWVWHPPPNLKIFPLWRQLTSKLVGPTGGSNTKNPSNRNCKKHLKNTQMPVNKNSNSFGRIRSKVSRLQFRFTSRETWKRT</sequence>
<proteinExistence type="predicted"/>
<evidence type="ECO:0000313" key="1">
    <source>
        <dbReference type="EMBL" id="KNZ53025.1"/>
    </source>
</evidence>
<evidence type="ECO:0000313" key="2">
    <source>
        <dbReference type="Proteomes" id="UP000037035"/>
    </source>
</evidence>
<reference evidence="1 2" key="1">
    <citation type="submission" date="2015-08" db="EMBL/GenBank/DDBJ databases">
        <title>Next Generation Sequencing and Analysis of the Genome of Puccinia sorghi L Schw, the Causal Agent of Maize Common Rust.</title>
        <authorList>
            <person name="Rochi L."/>
            <person name="Burguener G."/>
            <person name="Darino M."/>
            <person name="Turjanski A."/>
            <person name="Kreff E."/>
            <person name="Dieguez M.J."/>
            <person name="Sacco F."/>
        </authorList>
    </citation>
    <scope>NUCLEOTIDE SEQUENCE [LARGE SCALE GENOMIC DNA]</scope>
    <source>
        <strain evidence="1 2">RO10H11247</strain>
    </source>
</reference>
<dbReference type="AlphaFoldDB" id="A0A0L6UYS2"/>
<organism evidence="1 2">
    <name type="scientific">Puccinia sorghi</name>
    <dbReference type="NCBI Taxonomy" id="27349"/>
    <lineage>
        <taxon>Eukaryota</taxon>
        <taxon>Fungi</taxon>
        <taxon>Dikarya</taxon>
        <taxon>Basidiomycota</taxon>
        <taxon>Pucciniomycotina</taxon>
        <taxon>Pucciniomycetes</taxon>
        <taxon>Pucciniales</taxon>
        <taxon>Pucciniaceae</taxon>
        <taxon>Puccinia</taxon>
    </lineage>
</organism>
<dbReference type="EMBL" id="LAVV01008354">
    <property type="protein sequence ID" value="KNZ53025.1"/>
    <property type="molecule type" value="Genomic_DNA"/>
</dbReference>
<dbReference type="Proteomes" id="UP000037035">
    <property type="component" value="Unassembled WGS sequence"/>
</dbReference>